<dbReference type="InterPro" id="IPR015449">
    <property type="entry name" value="K_chnl_Ca-activ_SK"/>
</dbReference>
<feature type="compositionally biased region" description="Basic and acidic residues" evidence="9">
    <location>
        <begin position="124"/>
        <end position="141"/>
    </location>
</feature>
<evidence type="ECO:0000256" key="6">
    <source>
        <dbReference type="ARBA" id="ARBA00023065"/>
    </source>
</evidence>
<keyword evidence="8" id="KW-0407">Ion channel</keyword>
<keyword evidence="2" id="KW-0813">Transport</keyword>
<dbReference type="SUPFAM" id="SSF81327">
    <property type="entry name" value="Small-conductance potassium channel"/>
    <property type="match status" value="1"/>
</dbReference>
<dbReference type="GO" id="GO:0016286">
    <property type="term" value="F:small conductance calcium-activated potassium channel activity"/>
    <property type="evidence" value="ECO:0007669"/>
    <property type="project" value="InterPro"/>
</dbReference>
<dbReference type="Pfam" id="PF03530">
    <property type="entry name" value="SK_channel"/>
    <property type="match status" value="1"/>
</dbReference>
<dbReference type="OrthoDB" id="73653at2759"/>
<feature type="transmembrane region" description="Helical" evidence="10">
    <location>
        <begin position="244"/>
        <end position="261"/>
    </location>
</feature>
<evidence type="ECO:0000256" key="2">
    <source>
        <dbReference type="ARBA" id="ARBA00022448"/>
    </source>
</evidence>
<evidence type="ECO:0000256" key="1">
    <source>
        <dbReference type="ARBA" id="ARBA00004141"/>
    </source>
</evidence>
<sequence length="726" mass="82710">MSVIPVAQANEKGRIDSTEHLLREVPVAFADPNERNVKLTKAVRISDDKNENDMESLNNHKISDELKIRQPIIDGKINRAYTSPDIELQSYNINEDVNSNCSDKGVIERSQSQSMSAVSNSRLQSDRLLHSDDEEKTYTSEDGVKIEDNKTKESALSNIGADYMRVNGAIGSFRQLQKPQSMQSLPTSSKMSYTMEDSGIAPLVVGGEGTKYGMDDKQNKEKQKPNVGYRLGKRKTLYEKRRKISDYCLVFGISGIVLMIVETELTMAKVYDKESHYSIVLKSIICISTIILLGLILAYHALEIQLFAVDNCVEDWRIAISWKRMLQLILEIIICAVNPIPGPFYFTWKTESYDGERWLIAEVPVDILLSIPMFLRLYLIARSMLLHSRLFTDASSRSIGALNRISFDTKFVLKTLMTICPGTVMLVFMISMWVIASWLLRACEAYLDSRHSNILNSMWMIAITFLSVGYGDLVPNTYCGRGIAIATGVMGSGCTALVVALVARKLELSRAETHVHNFMMDTQYSKRLKNSAANVLRETWLIYKHTKLMKKINTSRVRSHQRKFLQAIHNLRDVKMDQRKLTEQQNTVADMAKKIGFDGFSQRHKVYISTSHVEFRQTQSHIQAMVADMQTNGLSVEKRVVKIEDKLLELQNQLDMLPALIADKVITRRQELRHEREMSLRERDLQQTDQRRTEFNQLRRTSPPRRRKSPQHSGSSVPPSNSLGQL</sequence>
<feature type="transmembrane region" description="Helical" evidence="10">
    <location>
        <begin position="358"/>
        <end position="379"/>
    </location>
</feature>
<dbReference type="SMART" id="SM01053">
    <property type="entry name" value="CaMBD"/>
    <property type="match status" value="1"/>
</dbReference>
<evidence type="ECO:0000256" key="7">
    <source>
        <dbReference type="ARBA" id="ARBA00023136"/>
    </source>
</evidence>
<feature type="region of interest" description="Disordered" evidence="9">
    <location>
        <begin position="677"/>
        <end position="726"/>
    </location>
</feature>
<dbReference type="Proteomes" id="UP000507470">
    <property type="component" value="Unassembled WGS sequence"/>
</dbReference>
<dbReference type="AlphaFoldDB" id="A0A6J8CH81"/>
<keyword evidence="4" id="KW-0112">Calmodulin-binding</keyword>
<name>A0A6J8CH81_MYTCO</name>
<evidence type="ECO:0000256" key="10">
    <source>
        <dbReference type="SAM" id="Phobius"/>
    </source>
</evidence>
<evidence type="ECO:0000259" key="11">
    <source>
        <dbReference type="SMART" id="SM01053"/>
    </source>
</evidence>
<evidence type="ECO:0000256" key="9">
    <source>
        <dbReference type="SAM" id="MobiDB-lite"/>
    </source>
</evidence>
<keyword evidence="7 10" id="KW-0472">Membrane</keyword>
<evidence type="ECO:0000256" key="4">
    <source>
        <dbReference type="ARBA" id="ARBA00022860"/>
    </source>
</evidence>
<evidence type="ECO:0000256" key="3">
    <source>
        <dbReference type="ARBA" id="ARBA00022692"/>
    </source>
</evidence>
<keyword evidence="13" id="KW-1185">Reference proteome</keyword>
<dbReference type="EMBL" id="CACVKT020005342">
    <property type="protein sequence ID" value="CAC5394632.1"/>
    <property type="molecule type" value="Genomic_DNA"/>
</dbReference>
<dbReference type="Pfam" id="PF07885">
    <property type="entry name" value="Ion_trans_2"/>
    <property type="match status" value="1"/>
</dbReference>
<evidence type="ECO:0000256" key="5">
    <source>
        <dbReference type="ARBA" id="ARBA00022989"/>
    </source>
</evidence>
<dbReference type="PANTHER" id="PTHR10153">
    <property type="entry name" value="SMALL CONDUCTANCE CALCIUM-ACTIVATED POTASSIUM CHANNEL"/>
    <property type="match status" value="1"/>
</dbReference>
<feature type="compositionally biased region" description="Basic and acidic residues" evidence="9">
    <location>
        <begin position="677"/>
        <end position="694"/>
    </location>
</feature>
<dbReference type="InterPro" id="IPR004178">
    <property type="entry name" value="CaM-bd_dom"/>
</dbReference>
<dbReference type="SUPFAM" id="SSF81324">
    <property type="entry name" value="Voltage-gated potassium channels"/>
    <property type="match status" value="1"/>
</dbReference>
<feature type="transmembrane region" description="Helical" evidence="10">
    <location>
        <begin position="281"/>
        <end position="302"/>
    </location>
</feature>
<feature type="transmembrane region" description="Helical" evidence="10">
    <location>
        <begin position="326"/>
        <end position="346"/>
    </location>
</feature>
<dbReference type="Gene3D" id="1.10.287.70">
    <property type="match status" value="2"/>
</dbReference>
<feature type="transmembrane region" description="Helical" evidence="10">
    <location>
        <begin position="454"/>
        <end position="471"/>
    </location>
</feature>
<feature type="compositionally biased region" description="Polar residues" evidence="9">
    <location>
        <begin position="711"/>
        <end position="726"/>
    </location>
</feature>
<dbReference type="InterPro" id="IPR036122">
    <property type="entry name" value="CaM-bd_dom_sf"/>
</dbReference>
<evidence type="ECO:0000313" key="13">
    <source>
        <dbReference type="Proteomes" id="UP000507470"/>
    </source>
</evidence>
<keyword evidence="6" id="KW-0406">Ion transport</keyword>
<gene>
    <name evidence="12" type="ORF">MCOR_29363</name>
</gene>
<feature type="transmembrane region" description="Helical" evidence="10">
    <location>
        <begin position="483"/>
        <end position="503"/>
    </location>
</feature>
<dbReference type="FunFam" id="1.10.287.70:FF:000022">
    <property type="entry name" value="Small conductance calcium-activated potassium channel, isoform O"/>
    <property type="match status" value="1"/>
</dbReference>
<reference evidence="12 13" key="1">
    <citation type="submission" date="2020-06" db="EMBL/GenBank/DDBJ databases">
        <authorList>
            <person name="Li R."/>
            <person name="Bekaert M."/>
        </authorList>
    </citation>
    <scope>NUCLEOTIDE SEQUENCE [LARGE SCALE GENOMIC DNA]</scope>
    <source>
        <strain evidence="13">wild</strain>
    </source>
</reference>
<accession>A0A6J8CH81</accession>
<feature type="region of interest" description="Disordered" evidence="9">
    <location>
        <begin position="105"/>
        <end position="141"/>
    </location>
</feature>
<feature type="domain" description="Calmodulin-binding" evidence="11">
    <location>
        <begin position="521"/>
        <end position="597"/>
    </location>
</feature>
<dbReference type="FunFam" id="1.10.287.70:FF:000027">
    <property type="entry name" value="Small conductance calcium-activated potassium channel, isoform O"/>
    <property type="match status" value="1"/>
</dbReference>
<organism evidence="12 13">
    <name type="scientific">Mytilus coruscus</name>
    <name type="common">Sea mussel</name>
    <dbReference type="NCBI Taxonomy" id="42192"/>
    <lineage>
        <taxon>Eukaryota</taxon>
        <taxon>Metazoa</taxon>
        <taxon>Spiralia</taxon>
        <taxon>Lophotrochozoa</taxon>
        <taxon>Mollusca</taxon>
        <taxon>Bivalvia</taxon>
        <taxon>Autobranchia</taxon>
        <taxon>Pteriomorphia</taxon>
        <taxon>Mytilida</taxon>
        <taxon>Mytiloidea</taxon>
        <taxon>Mytilidae</taxon>
        <taxon>Mytilinae</taxon>
        <taxon>Mytilus</taxon>
    </lineage>
</organism>
<protein>
    <submittedName>
        <fullName evidence="12">KCNN3</fullName>
    </submittedName>
</protein>
<dbReference type="PRINTS" id="PR01451">
    <property type="entry name" value="SKCHANNEL"/>
</dbReference>
<dbReference type="GO" id="GO:0016020">
    <property type="term" value="C:membrane"/>
    <property type="evidence" value="ECO:0007669"/>
    <property type="project" value="UniProtKB-SubCell"/>
</dbReference>
<evidence type="ECO:0000313" key="12">
    <source>
        <dbReference type="EMBL" id="CAC5394632.1"/>
    </source>
</evidence>
<feature type="compositionally biased region" description="Low complexity" evidence="9">
    <location>
        <begin position="110"/>
        <end position="121"/>
    </location>
</feature>
<proteinExistence type="predicted"/>
<feature type="transmembrane region" description="Helical" evidence="10">
    <location>
        <begin position="411"/>
        <end position="434"/>
    </location>
</feature>
<keyword evidence="3 10" id="KW-0812">Transmembrane</keyword>
<dbReference type="GO" id="GO:0005516">
    <property type="term" value="F:calmodulin binding"/>
    <property type="evidence" value="ECO:0007669"/>
    <property type="project" value="UniProtKB-KW"/>
</dbReference>
<dbReference type="Pfam" id="PF02888">
    <property type="entry name" value="CaMBD"/>
    <property type="match status" value="1"/>
</dbReference>
<keyword evidence="5 10" id="KW-1133">Transmembrane helix</keyword>
<comment type="subcellular location">
    <subcellularLocation>
        <location evidence="1">Membrane</location>
        <topology evidence="1">Multi-pass membrane protein</topology>
    </subcellularLocation>
</comment>
<evidence type="ECO:0000256" key="8">
    <source>
        <dbReference type="ARBA" id="ARBA00023303"/>
    </source>
</evidence>
<dbReference type="InterPro" id="IPR013099">
    <property type="entry name" value="K_chnl_dom"/>
</dbReference>